<accession>A0A7L4ZSF2</accession>
<dbReference type="GO" id="GO:0005524">
    <property type="term" value="F:ATP binding"/>
    <property type="evidence" value="ECO:0007669"/>
    <property type="project" value="UniProtKB-KW"/>
</dbReference>
<dbReference type="Gene3D" id="2.30.30.940">
    <property type="match status" value="1"/>
</dbReference>
<keyword evidence="2" id="KW-0067">ATP-binding</keyword>
<gene>
    <name evidence="4" type="ORF">F0P96_17925</name>
</gene>
<dbReference type="PANTHER" id="PTHR43788:SF6">
    <property type="entry name" value="DNA HELICASE B"/>
    <property type="match status" value="1"/>
</dbReference>
<dbReference type="PANTHER" id="PTHR43788">
    <property type="entry name" value="DNA2/NAM7 HELICASE FAMILY MEMBER"/>
    <property type="match status" value="1"/>
</dbReference>
<proteinExistence type="predicted"/>
<dbReference type="SUPFAM" id="SSF52540">
    <property type="entry name" value="P-loop containing nucleoside triphosphate hydrolases"/>
    <property type="match status" value="1"/>
</dbReference>
<keyword evidence="5" id="KW-1185">Reference proteome</keyword>
<dbReference type="RefSeq" id="WP_151080322.1">
    <property type="nucleotide sequence ID" value="NZ_CP047647.1"/>
</dbReference>
<dbReference type="Pfam" id="PF13604">
    <property type="entry name" value="AAA_30"/>
    <property type="match status" value="1"/>
</dbReference>
<dbReference type="GO" id="GO:0003678">
    <property type="term" value="F:DNA helicase activity"/>
    <property type="evidence" value="ECO:0007669"/>
    <property type="project" value="UniProtKB-ARBA"/>
</dbReference>
<feature type="domain" description="UvrD-like helicase C-terminal" evidence="3">
    <location>
        <begin position="420"/>
        <end position="471"/>
    </location>
</feature>
<dbReference type="CDD" id="cd18809">
    <property type="entry name" value="SF1_C_RecD"/>
    <property type="match status" value="1"/>
</dbReference>
<reference evidence="4 5" key="1">
    <citation type="submission" date="2019-09" db="EMBL/GenBank/DDBJ databases">
        <title>Genome sequence of Hymenobacter sp. M3.</title>
        <authorList>
            <person name="Srinivasan S."/>
        </authorList>
    </citation>
    <scope>NUCLEOTIDE SEQUENCE [LARGE SCALE GENOMIC DNA]</scope>
    <source>
        <strain evidence="4 5">M3</strain>
    </source>
</reference>
<organism evidence="4 5">
    <name type="scientific">Hymenobacter busanensis</name>
    <dbReference type="NCBI Taxonomy" id="2607656"/>
    <lineage>
        <taxon>Bacteria</taxon>
        <taxon>Pseudomonadati</taxon>
        <taxon>Bacteroidota</taxon>
        <taxon>Cytophagia</taxon>
        <taxon>Cytophagales</taxon>
        <taxon>Hymenobacteraceae</taxon>
        <taxon>Hymenobacter</taxon>
    </lineage>
</organism>
<dbReference type="EMBL" id="VTWU01000007">
    <property type="protein sequence ID" value="KAA9327118.1"/>
    <property type="molecule type" value="Genomic_DNA"/>
</dbReference>
<dbReference type="AlphaFoldDB" id="A0A7L4ZSF2"/>
<name>A0A7L4ZSF2_9BACT</name>
<comment type="caution">
    <text evidence="4">The sequence shown here is derived from an EMBL/GenBank/DDBJ whole genome shotgun (WGS) entry which is preliminary data.</text>
</comment>
<dbReference type="Gene3D" id="3.40.50.300">
    <property type="entry name" value="P-loop containing nucleotide triphosphate hydrolases"/>
    <property type="match status" value="3"/>
</dbReference>
<dbReference type="InterPro" id="IPR027785">
    <property type="entry name" value="UvrD-like_helicase_C"/>
</dbReference>
<evidence type="ECO:0000313" key="5">
    <source>
        <dbReference type="Proteomes" id="UP000326380"/>
    </source>
</evidence>
<keyword evidence="1" id="KW-0547">Nucleotide-binding</keyword>
<dbReference type="Pfam" id="PF13538">
    <property type="entry name" value="UvrD_C_2"/>
    <property type="match status" value="1"/>
</dbReference>
<dbReference type="Proteomes" id="UP000326380">
    <property type="component" value="Unassembled WGS sequence"/>
</dbReference>
<dbReference type="CDD" id="cd17933">
    <property type="entry name" value="DEXSc_RecD-like"/>
    <property type="match status" value="1"/>
</dbReference>
<dbReference type="InterPro" id="IPR050534">
    <property type="entry name" value="Coronavir_polyprotein_1ab"/>
</dbReference>
<evidence type="ECO:0000256" key="1">
    <source>
        <dbReference type="ARBA" id="ARBA00022741"/>
    </source>
</evidence>
<dbReference type="InterPro" id="IPR027417">
    <property type="entry name" value="P-loop_NTPase"/>
</dbReference>
<evidence type="ECO:0000256" key="2">
    <source>
        <dbReference type="ARBA" id="ARBA00022840"/>
    </source>
</evidence>
<sequence length="485" mass="54368">MLTTRIPSVRNYFPFDPTEDQSTLFGQLDGFLKDQLPGRKVFMLRGYAGTGKTTVVSALVKWLDKMGRKYVLMAPTGRAAKVMAQYAGVPASTIHKRIYRKAGGSESSNMAFTRQPNRAGETIFIVDEASMITNEKSFGESALLDDLLGYVFEKTTNRLLLVGDTAQLPPVGQSISPALDPGVMASSYRCHVSMVELRQVMRQAEASGILMNATVLREELSAAQEAPEGTPQAMPDIKFVTKGYPDIYKMGGDKLEDGLRWAYKHFGHENTTIICRSNKNANQYNQLIRRVIFEAEDEIEAGDYLMVVRNNYTWLPPESEAGFLANGDFVEVTKIVRRIEEFGCRFADARLRLVDYPDEPELEARLLLDTLHTESPAFPAANNKALYEAVQADYAHLPTKKEKAQALRQDPYLNALQVKFAYALTCHKAQGGQWPAVFVDHGFLKEDMINAEFARWLYTAVTRASEKLFLLNFNAKLLDDEPVND</sequence>
<protein>
    <submittedName>
        <fullName evidence="4">AAA family ATPase</fullName>
    </submittedName>
</protein>
<evidence type="ECO:0000313" key="4">
    <source>
        <dbReference type="EMBL" id="KAA9327118.1"/>
    </source>
</evidence>
<evidence type="ECO:0000259" key="3">
    <source>
        <dbReference type="Pfam" id="PF13538"/>
    </source>
</evidence>